<evidence type="ECO:0000256" key="7">
    <source>
        <dbReference type="ARBA" id="ARBA00022723"/>
    </source>
</evidence>
<dbReference type="STRING" id="1123401.GCA_000621325_02376"/>
<evidence type="ECO:0000256" key="6">
    <source>
        <dbReference type="ARBA" id="ARBA00022553"/>
    </source>
</evidence>
<keyword evidence="8" id="KW-0460">Magnesium</keyword>
<evidence type="ECO:0000313" key="11">
    <source>
        <dbReference type="EMBL" id="OQX13756.1"/>
    </source>
</evidence>
<reference evidence="11 12" key="1">
    <citation type="submission" date="2017-01" db="EMBL/GenBank/DDBJ databases">
        <title>Novel large sulfur bacteria in the metagenomes of groundwater-fed chemosynthetic microbial mats in the Lake Huron basin.</title>
        <authorList>
            <person name="Sharrar A.M."/>
            <person name="Flood B.E."/>
            <person name="Bailey J.V."/>
            <person name="Jones D.S."/>
            <person name="Biddanda B."/>
            <person name="Ruberg S.A."/>
            <person name="Marcus D.N."/>
            <person name="Dick G.J."/>
        </authorList>
    </citation>
    <scope>NUCLEOTIDE SEQUENCE [LARGE SCALE GENOMIC DNA]</scope>
    <source>
        <strain evidence="11">A8</strain>
    </source>
</reference>
<comment type="pathway">
    <text evidence="3">Nucleotide-sugar biosynthesis; GDP-alpha-D-mannose biosynthesis; alpha-D-mannose 1-phosphate from D-fructose 6-phosphate: step 2/2.</text>
</comment>
<comment type="caution">
    <text evidence="11">The sequence shown here is derived from an EMBL/GenBank/DDBJ whole genome shotgun (WGS) entry which is preliminary data.</text>
</comment>
<evidence type="ECO:0000256" key="1">
    <source>
        <dbReference type="ARBA" id="ARBA00000586"/>
    </source>
</evidence>
<keyword evidence="6" id="KW-0597">Phosphoprotein</keyword>
<comment type="catalytic activity">
    <reaction evidence="1">
        <text>alpha-D-mannose 1-phosphate = D-mannose 6-phosphate</text>
        <dbReference type="Rhea" id="RHEA:11140"/>
        <dbReference type="ChEBI" id="CHEBI:58409"/>
        <dbReference type="ChEBI" id="CHEBI:58735"/>
        <dbReference type="EC" id="5.4.2.8"/>
    </reaction>
</comment>
<dbReference type="EC" id="5.4.2.8" evidence="5"/>
<dbReference type="GO" id="GO:0046872">
    <property type="term" value="F:metal ion binding"/>
    <property type="evidence" value="ECO:0007669"/>
    <property type="project" value="UniProtKB-KW"/>
</dbReference>
<comment type="cofactor">
    <cofactor evidence="2">
        <name>Mg(2+)</name>
        <dbReference type="ChEBI" id="CHEBI:18420"/>
    </cofactor>
</comment>
<dbReference type="EMBL" id="MTEJ01000041">
    <property type="protein sequence ID" value="OQX13756.1"/>
    <property type="molecule type" value="Genomic_DNA"/>
</dbReference>
<evidence type="ECO:0000256" key="4">
    <source>
        <dbReference type="ARBA" id="ARBA00010231"/>
    </source>
</evidence>
<evidence type="ECO:0000256" key="3">
    <source>
        <dbReference type="ARBA" id="ARBA00004699"/>
    </source>
</evidence>
<feature type="domain" description="Alpha-D-phosphohexomutase alpha/beta/alpha" evidence="10">
    <location>
        <begin position="7"/>
        <end position="68"/>
    </location>
</feature>
<gene>
    <name evidence="11" type="ORF">BWK73_11245</name>
</gene>
<dbReference type="eggNOG" id="COG1109">
    <property type="taxonomic scope" value="Bacteria"/>
</dbReference>
<proteinExistence type="inferred from homology"/>
<evidence type="ECO:0000259" key="10">
    <source>
        <dbReference type="Pfam" id="PF02878"/>
    </source>
</evidence>
<dbReference type="SUPFAM" id="SSF53738">
    <property type="entry name" value="Phosphoglucomutase, first 3 domains"/>
    <property type="match status" value="1"/>
</dbReference>
<dbReference type="PANTHER" id="PTHR43771:SF1">
    <property type="entry name" value="PHOSPHOMANNOMUTASE"/>
    <property type="match status" value="1"/>
</dbReference>
<evidence type="ECO:0000256" key="9">
    <source>
        <dbReference type="ARBA" id="ARBA00023235"/>
    </source>
</evidence>
<organism evidence="11 12">
    <name type="scientific">Thiothrix lacustris</name>
    <dbReference type="NCBI Taxonomy" id="525917"/>
    <lineage>
        <taxon>Bacteria</taxon>
        <taxon>Pseudomonadati</taxon>
        <taxon>Pseudomonadota</taxon>
        <taxon>Gammaproteobacteria</taxon>
        <taxon>Thiotrichales</taxon>
        <taxon>Thiotrichaceae</taxon>
        <taxon>Thiothrix</taxon>
    </lineage>
</organism>
<keyword evidence="7" id="KW-0479">Metal-binding</keyword>
<dbReference type="InterPro" id="IPR005844">
    <property type="entry name" value="A-D-PHexomutase_a/b/a-I"/>
</dbReference>
<protein>
    <recommendedName>
        <fullName evidence="5">phosphomannomutase</fullName>
        <ecNumber evidence="5">5.4.2.8</ecNumber>
    </recommendedName>
</protein>
<comment type="similarity">
    <text evidence="4">Belongs to the phosphohexose mutase family.</text>
</comment>
<evidence type="ECO:0000256" key="5">
    <source>
        <dbReference type="ARBA" id="ARBA00012730"/>
    </source>
</evidence>
<dbReference type="PANTHER" id="PTHR43771">
    <property type="entry name" value="PHOSPHOMANNOMUTASE"/>
    <property type="match status" value="1"/>
</dbReference>
<evidence type="ECO:0000313" key="12">
    <source>
        <dbReference type="Proteomes" id="UP000192491"/>
    </source>
</evidence>
<dbReference type="InterPro" id="IPR016055">
    <property type="entry name" value="A-D-PHexomutase_a/b/a-I/II/III"/>
</dbReference>
<dbReference type="Proteomes" id="UP000192491">
    <property type="component" value="Unassembled WGS sequence"/>
</dbReference>
<evidence type="ECO:0000256" key="8">
    <source>
        <dbReference type="ARBA" id="ARBA00022842"/>
    </source>
</evidence>
<dbReference type="GO" id="GO:0005975">
    <property type="term" value="P:carbohydrate metabolic process"/>
    <property type="evidence" value="ECO:0007669"/>
    <property type="project" value="InterPro"/>
</dbReference>
<feature type="non-terminal residue" evidence="11">
    <location>
        <position position="68"/>
    </location>
</feature>
<dbReference type="GO" id="GO:0004615">
    <property type="term" value="F:phosphomannomutase activity"/>
    <property type="evidence" value="ECO:0007669"/>
    <property type="project" value="UniProtKB-EC"/>
</dbReference>
<sequence length="68" mass="7290">MQKLTCFKAYDIRGKLGDELNDDVAYRIGRAYGEFIGAGKQVVVGGDVRLTSETLKLALANGLQDAGV</sequence>
<accession>A0A1Y1QUE4</accession>
<dbReference type="Gene3D" id="3.40.120.10">
    <property type="entry name" value="Alpha-D-Glucose-1,6-Bisphosphate, subunit A, domain 3"/>
    <property type="match status" value="1"/>
</dbReference>
<dbReference type="AlphaFoldDB" id="A0A1Y1QUE4"/>
<name>A0A1Y1QUE4_9GAMM</name>
<evidence type="ECO:0000256" key="2">
    <source>
        <dbReference type="ARBA" id="ARBA00001946"/>
    </source>
</evidence>
<keyword evidence="9" id="KW-0413">Isomerase</keyword>
<dbReference type="Pfam" id="PF02878">
    <property type="entry name" value="PGM_PMM_I"/>
    <property type="match status" value="1"/>
</dbReference>